<sequence length="233" mass="26510">MKKISQETKKMFLFALFITSMVLVNILGSKITTILGIRMSVGIVFMPFLFLIPDMINEVYGRKVSYSFVQISTIMLTFYFLIAWACISMIPNPSWHLQQEYAAVFSNSLRMTAASIIGFLVSQNIDVFLFSVLRRITGGRGLWIRKNLSTVVSQFADTTLFMFISFYRLNPDFTAAKVFSLIIPYWIVKVIFAWLDTPLAYMGVKWLRSGGDAPKLDTNGDVIVDKAELVFPE</sequence>
<reference evidence="2 3" key="2">
    <citation type="journal article" date="2012" name="Stand. Genomic Sci.">
        <title>Complete genome sequence of the termite hindgut bacterium Spirochaeta coccoides type strain (SPN1(T)), reclassification in the genus Sphaerochaeta as Sphaerochaeta coccoides comb. nov. and emendations of the family Spirochaetaceae and the genus Sphaerochaeta.</title>
        <authorList>
            <person name="Abt B."/>
            <person name="Han C."/>
            <person name="Scheuner C."/>
            <person name="Lu M."/>
            <person name="Lapidus A."/>
            <person name="Nolan M."/>
            <person name="Lucas S."/>
            <person name="Hammon N."/>
            <person name="Deshpande S."/>
            <person name="Cheng J.F."/>
            <person name="Tapia R."/>
            <person name="Goodwin L.A."/>
            <person name="Pitluck S."/>
            <person name="Liolios K."/>
            <person name="Pagani I."/>
            <person name="Ivanova N."/>
            <person name="Mavromatis K."/>
            <person name="Mikhailova N."/>
            <person name="Huntemann M."/>
            <person name="Pati A."/>
            <person name="Chen A."/>
            <person name="Palaniappan K."/>
            <person name="Land M."/>
            <person name="Hauser L."/>
            <person name="Brambilla E.M."/>
            <person name="Rohde M."/>
            <person name="Spring S."/>
            <person name="Gronow S."/>
            <person name="Goker M."/>
            <person name="Woyke T."/>
            <person name="Bristow J."/>
            <person name="Eisen J.A."/>
            <person name="Markowitz V."/>
            <person name="Hugenholtz P."/>
            <person name="Kyrpides N.C."/>
            <person name="Klenk H.P."/>
            <person name="Detter J.C."/>
        </authorList>
    </citation>
    <scope>NUCLEOTIDE SEQUENCE [LARGE SCALE GENOMIC DNA]</scope>
    <source>
        <strain evidence="3">ATCC BAA-1237 / DSM 17374 / SPN1</strain>
    </source>
</reference>
<dbReference type="HOGENOM" id="CLU_075503_2_1_12"/>
<keyword evidence="1" id="KW-1133">Transmembrane helix</keyword>
<keyword evidence="1" id="KW-0813">Transport</keyword>
<comment type="function">
    <text evidence="1">Involved in the import of queuosine (Q) precursors, required for Q precursor salvage.</text>
</comment>
<dbReference type="STRING" id="760011.Spico_0391"/>
<dbReference type="HAMAP" id="MF_02088">
    <property type="entry name" value="Q_prec_transport"/>
    <property type="match status" value="1"/>
</dbReference>
<dbReference type="Proteomes" id="UP000007939">
    <property type="component" value="Chromosome"/>
</dbReference>
<keyword evidence="1" id="KW-0812">Transmembrane</keyword>
<evidence type="ECO:0000313" key="2">
    <source>
        <dbReference type="EMBL" id="AEC01620.1"/>
    </source>
</evidence>
<organism evidence="2 3">
    <name type="scientific">Parasphaerochaeta coccoides (strain ATCC BAA-1237 / DSM 17374 / SPN1)</name>
    <name type="common">Sphaerochaeta coccoides</name>
    <dbReference type="NCBI Taxonomy" id="760011"/>
    <lineage>
        <taxon>Bacteria</taxon>
        <taxon>Pseudomonadati</taxon>
        <taxon>Spirochaetota</taxon>
        <taxon>Spirochaetia</taxon>
        <taxon>Spirochaetales</taxon>
        <taxon>Sphaerochaetaceae</taxon>
        <taxon>Parasphaerochaeta</taxon>
    </lineage>
</organism>
<name>F4GHT2_PARC1</name>
<dbReference type="RefSeq" id="WP_013739016.1">
    <property type="nucleotide sequence ID" value="NC_015436.1"/>
</dbReference>
<gene>
    <name evidence="2" type="ordered locus">Spico_0391</name>
</gene>
<feature type="transmembrane region" description="Helical" evidence="1">
    <location>
        <begin position="12"/>
        <end position="28"/>
    </location>
</feature>
<evidence type="ECO:0000313" key="3">
    <source>
        <dbReference type="Proteomes" id="UP000007939"/>
    </source>
</evidence>
<keyword evidence="3" id="KW-1185">Reference proteome</keyword>
<evidence type="ECO:0000256" key="1">
    <source>
        <dbReference type="HAMAP-Rule" id="MF_02088"/>
    </source>
</evidence>
<protein>
    <recommendedName>
        <fullName evidence="1">Probable queuosine precursor transporter</fullName>
        <shortName evidence="1">Q precursor transporter</shortName>
    </recommendedName>
</protein>
<dbReference type="InterPro" id="IPR003744">
    <property type="entry name" value="YhhQ"/>
</dbReference>
<feature type="transmembrane region" description="Helical" evidence="1">
    <location>
        <begin position="64"/>
        <end position="91"/>
    </location>
</feature>
<keyword evidence="1" id="KW-0997">Cell inner membrane</keyword>
<feature type="transmembrane region" description="Helical" evidence="1">
    <location>
        <begin position="34"/>
        <end position="52"/>
    </location>
</feature>
<feature type="transmembrane region" description="Helical" evidence="1">
    <location>
        <begin position="111"/>
        <end position="130"/>
    </location>
</feature>
<dbReference type="PANTHER" id="PTHR34300:SF2">
    <property type="entry name" value="QUEUOSINE PRECURSOR TRANSPORTER-RELATED"/>
    <property type="match status" value="1"/>
</dbReference>
<dbReference type="NCBIfam" id="TIGR00697">
    <property type="entry name" value="queuosine precursor transporter"/>
    <property type="match status" value="1"/>
</dbReference>
<dbReference type="Pfam" id="PF02592">
    <property type="entry name" value="Vut_1"/>
    <property type="match status" value="1"/>
</dbReference>
<keyword evidence="1" id="KW-1003">Cell membrane</keyword>
<reference evidence="3" key="1">
    <citation type="submission" date="2011-04" db="EMBL/GenBank/DDBJ databases">
        <title>The complete genome of Spirochaeta coccoides DSM 17374.</title>
        <authorList>
            <person name="Lucas S."/>
            <person name="Copeland A."/>
            <person name="Lapidus A."/>
            <person name="Bruce D."/>
            <person name="Goodwin L."/>
            <person name="Pitluck S."/>
            <person name="Peters L."/>
            <person name="Kyrpides N."/>
            <person name="Mavromatis K."/>
            <person name="Pagani I."/>
            <person name="Ivanova N."/>
            <person name="Ovchinnikova G."/>
            <person name="Lu M."/>
            <person name="Detter J.C."/>
            <person name="Tapia R."/>
            <person name="Han C."/>
            <person name="Land M."/>
            <person name="Hauser L."/>
            <person name="Markowitz V."/>
            <person name="Cheng J.-F."/>
            <person name="Hugenholtz P."/>
            <person name="Woyke T."/>
            <person name="Wu D."/>
            <person name="Spring S."/>
            <person name="Schroeder M."/>
            <person name="Brambilla E."/>
            <person name="Klenk H.-P."/>
            <person name="Eisen J.A."/>
        </authorList>
    </citation>
    <scope>NUCLEOTIDE SEQUENCE [LARGE SCALE GENOMIC DNA]</scope>
    <source>
        <strain evidence="3">ATCC BAA-1237 / DSM 17374 / SPN1</strain>
    </source>
</reference>
<feature type="transmembrane region" description="Helical" evidence="1">
    <location>
        <begin position="175"/>
        <end position="195"/>
    </location>
</feature>
<dbReference type="GO" id="GO:0022857">
    <property type="term" value="F:transmembrane transporter activity"/>
    <property type="evidence" value="ECO:0007669"/>
    <property type="project" value="UniProtKB-UniRule"/>
</dbReference>
<keyword evidence="1" id="KW-0472">Membrane</keyword>
<dbReference type="GO" id="GO:0005886">
    <property type="term" value="C:plasma membrane"/>
    <property type="evidence" value="ECO:0007669"/>
    <property type="project" value="UniProtKB-SubCell"/>
</dbReference>
<dbReference type="eggNOG" id="COG1738">
    <property type="taxonomic scope" value="Bacteria"/>
</dbReference>
<proteinExistence type="inferred from homology"/>
<dbReference type="PANTHER" id="PTHR34300">
    <property type="entry name" value="QUEUOSINE PRECURSOR TRANSPORTER-RELATED"/>
    <property type="match status" value="1"/>
</dbReference>
<dbReference type="KEGG" id="scc:Spico_0391"/>
<comment type="similarity">
    <text evidence="1">Belongs to the vitamin uptake transporter (VUT/ECF) (TC 2.A.88) family. Q precursor transporter subfamily.</text>
</comment>
<dbReference type="EMBL" id="CP002659">
    <property type="protein sequence ID" value="AEC01620.1"/>
    <property type="molecule type" value="Genomic_DNA"/>
</dbReference>
<accession>F4GHT2</accession>
<dbReference type="AlphaFoldDB" id="F4GHT2"/>
<comment type="subcellular location">
    <subcellularLocation>
        <location evidence="1">Cell inner membrane</location>
        <topology evidence="1">Multi-pass membrane protein</topology>
    </subcellularLocation>
</comment>